<dbReference type="Pfam" id="PF20231">
    <property type="entry name" value="DUF6589"/>
    <property type="match status" value="1"/>
</dbReference>
<dbReference type="RefSeq" id="XP_007769729.1">
    <property type="nucleotide sequence ID" value="XM_007771539.1"/>
</dbReference>
<dbReference type="Proteomes" id="UP000053558">
    <property type="component" value="Unassembled WGS sequence"/>
</dbReference>
<keyword evidence="3" id="KW-1185">Reference proteome</keyword>
<sequence>IVRRNSIICPSGRGPGFCMAPDLNAEHGVDALKTLFLAKGVLGDWDRLGDGAACIMHAEAAKRKISSAFGLSYQSQTHTTPSTRALVFKVADKVKEHDLLTADSLRKNTHGVKPTVDLLNDGRARLRSQSIPAFNKRLELLQQGKEWTEDVDELPPMSITFTSDSDDVISSDDT</sequence>
<dbReference type="InterPro" id="IPR046496">
    <property type="entry name" value="DUF6589"/>
</dbReference>
<feature type="domain" description="DUF6589" evidence="1">
    <location>
        <begin position="1"/>
        <end position="78"/>
    </location>
</feature>
<comment type="caution">
    <text evidence="2">The sequence shown here is derived from an EMBL/GenBank/DDBJ whole genome shotgun (WGS) entry which is preliminary data.</text>
</comment>
<feature type="non-terminal residue" evidence="2">
    <location>
        <position position="1"/>
    </location>
</feature>
<name>A0A5M3MKE6_CONPW</name>
<dbReference type="OMA" id="CIMHAEA"/>
<evidence type="ECO:0000313" key="2">
    <source>
        <dbReference type="EMBL" id="EIW79497.1"/>
    </source>
</evidence>
<accession>A0A5M3MKE6</accession>
<proteinExistence type="predicted"/>
<dbReference type="KEGG" id="cput:CONPUDRAFT_58071"/>
<protein>
    <recommendedName>
        <fullName evidence="1">DUF6589 domain-containing protein</fullName>
    </recommendedName>
</protein>
<dbReference type="EMBL" id="JH711580">
    <property type="protein sequence ID" value="EIW79497.1"/>
    <property type="molecule type" value="Genomic_DNA"/>
</dbReference>
<evidence type="ECO:0000259" key="1">
    <source>
        <dbReference type="Pfam" id="PF20231"/>
    </source>
</evidence>
<organism evidence="2 3">
    <name type="scientific">Coniophora puteana (strain RWD-64-598)</name>
    <name type="common">Brown rot fungus</name>
    <dbReference type="NCBI Taxonomy" id="741705"/>
    <lineage>
        <taxon>Eukaryota</taxon>
        <taxon>Fungi</taxon>
        <taxon>Dikarya</taxon>
        <taxon>Basidiomycota</taxon>
        <taxon>Agaricomycotina</taxon>
        <taxon>Agaricomycetes</taxon>
        <taxon>Agaricomycetidae</taxon>
        <taxon>Boletales</taxon>
        <taxon>Coniophorineae</taxon>
        <taxon>Coniophoraceae</taxon>
        <taxon>Coniophora</taxon>
    </lineage>
</organism>
<dbReference type="OrthoDB" id="3152464at2759"/>
<gene>
    <name evidence="2" type="ORF">CONPUDRAFT_58071</name>
</gene>
<dbReference type="GeneID" id="19207922"/>
<evidence type="ECO:0000313" key="3">
    <source>
        <dbReference type="Proteomes" id="UP000053558"/>
    </source>
</evidence>
<reference evidence="3" key="1">
    <citation type="journal article" date="2012" name="Science">
        <title>The Paleozoic origin of enzymatic lignin decomposition reconstructed from 31 fungal genomes.</title>
        <authorList>
            <person name="Floudas D."/>
            <person name="Binder M."/>
            <person name="Riley R."/>
            <person name="Barry K."/>
            <person name="Blanchette R.A."/>
            <person name="Henrissat B."/>
            <person name="Martinez A.T."/>
            <person name="Otillar R."/>
            <person name="Spatafora J.W."/>
            <person name="Yadav J.S."/>
            <person name="Aerts A."/>
            <person name="Benoit I."/>
            <person name="Boyd A."/>
            <person name="Carlson A."/>
            <person name="Copeland A."/>
            <person name="Coutinho P.M."/>
            <person name="de Vries R.P."/>
            <person name="Ferreira P."/>
            <person name="Findley K."/>
            <person name="Foster B."/>
            <person name="Gaskell J."/>
            <person name="Glotzer D."/>
            <person name="Gorecki P."/>
            <person name="Heitman J."/>
            <person name="Hesse C."/>
            <person name="Hori C."/>
            <person name="Igarashi K."/>
            <person name="Jurgens J.A."/>
            <person name="Kallen N."/>
            <person name="Kersten P."/>
            <person name="Kohler A."/>
            <person name="Kuees U."/>
            <person name="Kumar T.K.A."/>
            <person name="Kuo A."/>
            <person name="LaButti K."/>
            <person name="Larrondo L.F."/>
            <person name="Lindquist E."/>
            <person name="Ling A."/>
            <person name="Lombard V."/>
            <person name="Lucas S."/>
            <person name="Lundell T."/>
            <person name="Martin R."/>
            <person name="McLaughlin D.J."/>
            <person name="Morgenstern I."/>
            <person name="Morin E."/>
            <person name="Murat C."/>
            <person name="Nagy L.G."/>
            <person name="Nolan M."/>
            <person name="Ohm R.A."/>
            <person name="Patyshakuliyeva A."/>
            <person name="Rokas A."/>
            <person name="Ruiz-Duenas F.J."/>
            <person name="Sabat G."/>
            <person name="Salamov A."/>
            <person name="Samejima M."/>
            <person name="Schmutz J."/>
            <person name="Slot J.C."/>
            <person name="St John F."/>
            <person name="Stenlid J."/>
            <person name="Sun H."/>
            <person name="Sun S."/>
            <person name="Syed K."/>
            <person name="Tsang A."/>
            <person name="Wiebenga A."/>
            <person name="Young D."/>
            <person name="Pisabarro A."/>
            <person name="Eastwood D.C."/>
            <person name="Martin F."/>
            <person name="Cullen D."/>
            <person name="Grigoriev I.V."/>
            <person name="Hibbett D.S."/>
        </authorList>
    </citation>
    <scope>NUCLEOTIDE SEQUENCE [LARGE SCALE GENOMIC DNA]</scope>
    <source>
        <strain evidence="3">RWD-64-598 SS2</strain>
    </source>
</reference>
<dbReference type="AlphaFoldDB" id="A0A5M3MKE6"/>